<keyword evidence="1" id="KW-0812">Transmembrane</keyword>
<dbReference type="Proteomes" id="UP001075225">
    <property type="component" value="Unassembled WGS sequence"/>
</dbReference>
<dbReference type="RefSeq" id="WP_269484939.1">
    <property type="nucleotide sequence ID" value="NZ_JAPXGO010000006.1"/>
</dbReference>
<organism evidence="2 3">
    <name type="scientific">Campylobacter ureolyticus</name>
    <dbReference type="NCBI Taxonomy" id="827"/>
    <lineage>
        <taxon>Bacteria</taxon>
        <taxon>Pseudomonadati</taxon>
        <taxon>Campylobacterota</taxon>
        <taxon>Epsilonproteobacteria</taxon>
        <taxon>Campylobacterales</taxon>
        <taxon>Campylobacteraceae</taxon>
        <taxon>Campylobacter</taxon>
    </lineage>
</organism>
<reference evidence="2" key="1">
    <citation type="submission" date="2022-12" db="EMBL/GenBank/DDBJ databases">
        <title>Species Delineation and Comparative Genomics within the Campylobacter ureolyticus Complex.</title>
        <authorList>
            <person name="Maki J."/>
            <person name="Howard M."/>
            <person name="Connelly S."/>
            <person name="Hardy D.J."/>
            <person name="Cameron A."/>
        </authorList>
    </citation>
    <scope>NUCLEOTIDE SEQUENCE</scope>
    <source>
        <strain evidence="2">URMC_787</strain>
    </source>
</reference>
<dbReference type="AlphaFoldDB" id="A0A9Q4KP81"/>
<evidence type="ECO:0000256" key="1">
    <source>
        <dbReference type="SAM" id="Phobius"/>
    </source>
</evidence>
<name>A0A9Q4KP81_9BACT</name>
<dbReference type="EMBL" id="JAPXGO010000006">
    <property type="protein sequence ID" value="MCZ6160249.1"/>
    <property type="molecule type" value="Genomic_DNA"/>
</dbReference>
<proteinExistence type="predicted"/>
<keyword evidence="1" id="KW-0472">Membrane</keyword>
<feature type="transmembrane region" description="Helical" evidence="1">
    <location>
        <begin position="48"/>
        <end position="68"/>
    </location>
</feature>
<evidence type="ECO:0000313" key="3">
    <source>
        <dbReference type="Proteomes" id="UP001075225"/>
    </source>
</evidence>
<gene>
    <name evidence="2" type="ORF">O6B32_07115</name>
</gene>
<evidence type="ECO:0000313" key="2">
    <source>
        <dbReference type="EMBL" id="MCZ6160249.1"/>
    </source>
</evidence>
<keyword evidence="1" id="KW-1133">Transmembrane helix</keyword>
<protein>
    <submittedName>
        <fullName evidence="2">Uncharacterized protein</fullName>
    </submittedName>
</protein>
<sequence>MQVEQEKPIFIMQRKKSLIIILYYIFAILWDLATAFICIIFMTLDNIIPNIIGLIFLIFLPYMFFCGFDIKEVVCYEDYLLLKRKFFTKKIFYNHLKYYCFMRAVRTKTLGLRFKKYRLTVAINEYMLKPSDIQEFVKILESKKISKYSLF</sequence>
<comment type="caution">
    <text evidence="2">The sequence shown here is derived from an EMBL/GenBank/DDBJ whole genome shotgun (WGS) entry which is preliminary data.</text>
</comment>
<feature type="transmembrane region" description="Helical" evidence="1">
    <location>
        <begin position="21"/>
        <end position="42"/>
    </location>
</feature>
<accession>A0A9Q4KP81</accession>